<name>A0ABU1F1I6_9STAP</name>
<dbReference type="Pfam" id="PF08877">
    <property type="entry name" value="MepB-like"/>
    <property type="match status" value="1"/>
</dbReference>
<dbReference type="Gene3D" id="3.40.1350.140">
    <property type="entry name" value="MepB-like"/>
    <property type="match status" value="1"/>
</dbReference>
<accession>A0ABU1F1I6</accession>
<keyword evidence="2" id="KW-1185">Reference proteome</keyword>
<gene>
    <name evidence="1" type="ORF">RCO12_12585</name>
</gene>
<comment type="caution">
    <text evidence="1">The sequence shown here is derived from an EMBL/GenBank/DDBJ whole genome shotgun (WGS) entry which is preliminary data.</text>
</comment>
<dbReference type="GeneID" id="72413156"/>
<protein>
    <submittedName>
        <fullName evidence="1">MepB family protein</fullName>
    </submittedName>
</protein>
<dbReference type="InterPro" id="IPR038231">
    <property type="entry name" value="MepB-like_sf"/>
</dbReference>
<organism evidence="1 2">
    <name type="scientific">Staphylococcus coagulans</name>
    <dbReference type="NCBI Taxonomy" id="74706"/>
    <lineage>
        <taxon>Bacteria</taxon>
        <taxon>Bacillati</taxon>
        <taxon>Bacillota</taxon>
        <taxon>Bacilli</taxon>
        <taxon>Bacillales</taxon>
        <taxon>Staphylococcaceae</taxon>
        <taxon>Staphylococcus</taxon>
    </lineage>
</organism>
<evidence type="ECO:0000313" key="2">
    <source>
        <dbReference type="Proteomes" id="UP001255050"/>
    </source>
</evidence>
<dbReference type="Proteomes" id="UP001255050">
    <property type="component" value="Unassembled WGS sequence"/>
</dbReference>
<dbReference type="InterPro" id="IPR011235">
    <property type="entry name" value="MepB-like"/>
</dbReference>
<dbReference type="RefSeq" id="WP_214970699.1">
    <property type="nucleotide sequence ID" value="NZ_CP092966.1"/>
</dbReference>
<sequence length="45" mass="5463">MFKFSKQILIDKNILRYENSKGKMAMRVYPSWEEKLNPTASRERK</sequence>
<reference evidence="1 2" key="1">
    <citation type="submission" date="2023-08" db="EMBL/GenBank/DDBJ databases">
        <title>Whole genome sequencing of Staphylococcus coagulans NN-2474.</title>
        <authorList>
            <person name="Kropotov V.S."/>
            <person name="Boriskina E.V."/>
            <person name="Gordinskaya N.A."/>
            <person name="Shkurkina I.S."/>
            <person name="Kryazhev D.V."/>
            <person name="Alekseeva A.E."/>
            <person name="Makhova M.A."/>
        </authorList>
    </citation>
    <scope>NUCLEOTIDE SEQUENCE [LARGE SCALE GENOMIC DNA]</scope>
    <source>
        <strain evidence="1 2">NN-2474</strain>
    </source>
</reference>
<evidence type="ECO:0000313" key="1">
    <source>
        <dbReference type="EMBL" id="MDR5604229.1"/>
    </source>
</evidence>
<dbReference type="EMBL" id="JAVJGV010000251">
    <property type="protein sequence ID" value="MDR5604229.1"/>
    <property type="molecule type" value="Genomic_DNA"/>
</dbReference>
<proteinExistence type="predicted"/>